<organism evidence="2">
    <name type="scientific">Aphanomyces astaci</name>
    <name type="common">Crayfish plague agent</name>
    <dbReference type="NCBI Taxonomy" id="112090"/>
    <lineage>
        <taxon>Eukaryota</taxon>
        <taxon>Sar</taxon>
        <taxon>Stramenopiles</taxon>
        <taxon>Oomycota</taxon>
        <taxon>Saprolegniomycetes</taxon>
        <taxon>Saprolegniales</taxon>
        <taxon>Verrucalvaceae</taxon>
        <taxon>Aphanomyces</taxon>
    </lineage>
</organism>
<gene>
    <name evidence="2" type="ORF">H257_13369</name>
</gene>
<feature type="chain" id="PRO_5004841844" evidence="1">
    <location>
        <begin position="24"/>
        <end position="92"/>
    </location>
</feature>
<accession>W4FXI8</accession>
<name>W4FXI8_APHAT</name>
<protein>
    <submittedName>
        <fullName evidence="2">Uncharacterized protein</fullName>
    </submittedName>
</protein>
<feature type="signal peptide" evidence="1">
    <location>
        <begin position="1"/>
        <end position="23"/>
    </location>
</feature>
<dbReference type="VEuPathDB" id="FungiDB:H257_13369"/>
<proteinExistence type="predicted"/>
<dbReference type="RefSeq" id="XP_009839169.1">
    <property type="nucleotide sequence ID" value="XM_009840867.1"/>
</dbReference>
<evidence type="ECO:0000256" key="1">
    <source>
        <dbReference type="SAM" id="SignalP"/>
    </source>
</evidence>
<dbReference type="AlphaFoldDB" id="W4FXI8"/>
<keyword evidence="1" id="KW-0732">Signal</keyword>
<dbReference type="EMBL" id="KI913160">
    <property type="protein sequence ID" value="ETV71504.1"/>
    <property type="molecule type" value="Genomic_DNA"/>
</dbReference>
<sequence>MAAGFMGIAHTNIFHALFTLSFATLTANPGGMWWPEALADSGASGRLAMTPTWPSSQAASTPPQGDMWWPEALAKFGSFWSPMDDYGSGEDA</sequence>
<evidence type="ECO:0000313" key="2">
    <source>
        <dbReference type="EMBL" id="ETV71504.1"/>
    </source>
</evidence>
<dbReference type="GeneID" id="20815365"/>
<reference evidence="2" key="1">
    <citation type="submission" date="2013-12" db="EMBL/GenBank/DDBJ databases">
        <title>The Genome Sequence of Aphanomyces astaci APO3.</title>
        <authorList>
            <consortium name="The Broad Institute Genomics Platform"/>
            <person name="Russ C."/>
            <person name="Tyler B."/>
            <person name="van West P."/>
            <person name="Dieguez-Uribeondo J."/>
            <person name="Young S.K."/>
            <person name="Zeng Q."/>
            <person name="Gargeya S."/>
            <person name="Fitzgerald M."/>
            <person name="Abouelleil A."/>
            <person name="Alvarado L."/>
            <person name="Chapman S.B."/>
            <person name="Gainer-Dewar J."/>
            <person name="Goldberg J."/>
            <person name="Griggs A."/>
            <person name="Gujja S."/>
            <person name="Hansen M."/>
            <person name="Howarth C."/>
            <person name="Imamovic A."/>
            <person name="Ireland A."/>
            <person name="Larimer J."/>
            <person name="McCowan C."/>
            <person name="Murphy C."/>
            <person name="Pearson M."/>
            <person name="Poon T.W."/>
            <person name="Priest M."/>
            <person name="Roberts A."/>
            <person name="Saif S."/>
            <person name="Shea T."/>
            <person name="Sykes S."/>
            <person name="Wortman J."/>
            <person name="Nusbaum C."/>
            <person name="Birren B."/>
        </authorList>
    </citation>
    <scope>NUCLEOTIDE SEQUENCE [LARGE SCALE GENOMIC DNA]</scope>
    <source>
        <strain evidence="2">APO3</strain>
    </source>
</reference>